<dbReference type="SUPFAM" id="SSF51905">
    <property type="entry name" value="FAD/NAD(P)-binding domain"/>
    <property type="match status" value="1"/>
</dbReference>
<dbReference type="Gene3D" id="3.50.50.60">
    <property type="entry name" value="FAD/NAD(P)-binding domain"/>
    <property type="match status" value="1"/>
</dbReference>
<dbReference type="OrthoDB" id="7169003at2"/>
<dbReference type="Proteomes" id="UP000056905">
    <property type="component" value="Chromosome"/>
</dbReference>
<dbReference type="RefSeq" id="WP_062148847.1">
    <property type="nucleotide sequence ID" value="NZ_CP013002.1"/>
</dbReference>
<dbReference type="EMBL" id="CP013002">
    <property type="protein sequence ID" value="ALL14367.1"/>
    <property type="molecule type" value="Genomic_DNA"/>
</dbReference>
<gene>
    <name evidence="1" type="ORF">AQ619_14000</name>
</gene>
<dbReference type="KEGG" id="chq:AQ619_14000"/>
<dbReference type="AlphaFoldDB" id="A0A0P0P1H3"/>
<dbReference type="STRING" id="69395.AQ619_14000"/>
<sequence length="420" mass="44668">MSERIRIVGGGLTGILAAFEAHRLGWRDITIQERFEALGGVARPRVVHGQEMRDGCIYFGGAGDPIVETLSAHGATFEAFDNRFGSVSLGADERRVFTWDFGGPAVDCAATRISRPAGDSLADRIAAYPPAIAARLDAFCRWHLDTDLDLVQGEAAIPLAINRVFPAAADLTALAALKATDPWADELYAIPRGLSGRTANLSATLPVGGFSALFDTCHRALVQLGVKVELNALVSPRALLAAPQADETVVWAANPTPLFKPLGLARPDLLKKSFATYVFAVEFDGPCPVYVQNFTAQGAAFRVYLYESGGQTLAVAECVREADLAKLPGEMRTLMSGFGGLKVGALLHTDVKPRWIYHTLDAISGLKALRRELAGRFGTAFIPGAWEPYAKAAKLSEVNAALLAAREDAPALAPTAALAG</sequence>
<dbReference type="InterPro" id="IPR036188">
    <property type="entry name" value="FAD/NAD-bd_sf"/>
</dbReference>
<proteinExistence type="predicted"/>
<organism evidence="1 2">
    <name type="scientific">Caulobacter henricii</name>
    <dbReference type="NCBI Taxonomy" id="69395"/>
    <lineage>
        <taxon>Bacteria</taxon>
        <taxon>Pseudomonadati</taxon>
        <taxon>Pseudomonadota</taxon>
        <taxon>Alphaproteobacteria</taxon>
        <taxon>Caulobacterales</taxon>
        <taxon>Caulobacteraceae</taxon>
        <taxon>Caulobacter</taxon>
    </lineage>
</organism>
<reference evidence="1 2" key="1">
    <citation type="submission" date="2015-10" db="EMBL/GenBank/DDBJ databases">
        <title>Conservation of the essential genome among Caulobacter and Brevundimonas species.</title>
        <authorList>
            <person name="Scott D."/>
            <person name="Ely B."/>
        </authorList>
    </citation>
    <scope>NUCLEOTIDE SEQUENCE [LARGE SCALE GENOMIC DNA]</scope>
    <source>
        <strain evidence="1 2">CB4</strain>
    </source>
</reference>
<name>A0A0P0P1H3_9CAUL</name>
<protein>
    <submittedName>
        <fullName evidence="1">Flagellin modification protein FlmF</fullName>
    </submittedName>
</protein>
<accession>A0A0P0P1H3</accession>
<keyword evidence="1" id="KW-0966">Cell projection</keyword>
<evidence type="ECO:0000313" key="2">
    <source>
        <dbReference type="Proteomes" id="UP000056905"/>
    </source>
</evidence>
<evidence type="ECO:0000313" key="1">
    <source>
        <dbReference type="EMBL" id="ALL14367.1"/>
    </source>
</evidence>
<keyword evidence="1" id="KW-0282">Flagellum</keyword>
<keyword evidence="2" id="KW-1185">Reference proteome</keyword>
<keyword evidence="1" id="KW-0969">Cilium</keyword>